<dbReference type="InterPro" id="IPR018149">
    <property type="entry name" value="Lys-tRNA-synth_II_C"/>
</dbReference>
<gene>
    <name evidence="8 11" type="primary">lysS</name>
    <name evidence="11" type="ORF">IAC79_01625</name>
</gene>
<dbReference type="InterPro" id="IPR012340">
    <property type="entry name" value="NA-bd_OB-fold"/>
</dbReference>
<comment type="similarity">
    <text evidence="1 8">Belongs to the class-II aminoacyl-tRNA synthetase family.</text>
</comment>
<evidence type="ECO:0000256" key="4">
    <source>
        <dbReference type="ARBA" id="ARBA00022741"/>
    </source>
</evidence>
<dbReference type="InterPro" id="IPR045864">
    <property type="entry name" value="aa-tRNA-synth_II/BPL/LPL"/>
</dbReference>
<name>A0A9D1NMM5_9BACT</name>
<evidence type="ECO:0000256" key="7">
    <source>
        <dbReference type="ARBA" id="ARBA00048573"/>
    </source>
</evidence>
<dbReference type="EC" id="6.1.1.6" evidence="8"/>
<dbReference type="GO" id="GO:0004824">
    <property type="term" value="F:lysine-tRNA ligase activity"/>
    <property type="evidence" value="ECO:0007669"/>
    <property type="project" value="UniProtKB-UniRule"/>
</dbReference>
<reference evidence="11" key="2">
    <citation type="journal article" date="2021" name="PeerJ">
        <title>Extensive microbial diversity within the chicken gut microbiome revealed by metagenomics and culture.</title>
        <authorList>
            <person name="Gilroy R."/>
            <person name="Ravi A."/>
            <person name="Getino M."/>
            <person name="Pursley I."/>
            <person name="Horton D.L."/>
            <person name="Alikhan N.F."/>
            <person name="Baker D."/>
            <person name="Gharbi K."/>
            <person name="Hall N."/>
            <person name="Watson M."/>
            <person name="Adriaenssens E.M."/>
            <person name="Foster-Nyarko E."/>
            <person name="Jarju S."/>
            <person name="Secka A."/>
            <person name="Antonio M."/>
            <person name="Oren A."/>
            <person name="Chaudhuri R.R."/>
            <person name="La Ragione R."/>
            <person name="Hildebrand F."/>
            <person name="Pallen M.J."/>
        </authorList>
    </citation>
    <scope>NUCLEOTIDE SEQUENCE</scope>
    <source>
        <strain evidence="11">35461</strain>
    </source>
</reference>
<dbReference type="InterPro" id="IPR044136">
    <property type="entry name" value="Lys-tRNA-ligase_II_N"/>
</dbReference>
<keyword evidence="8" id="KW-0648">Protein biosynthesis</keyword>
<dbReference type="NCBIfam" id="TIGR00499">
    <property type="entry name" value="lysS_bact"/>
    <property type="match status" value="1"/>
</dbReference>
<dbReference type="GO" id="GO:0005524">
    <property type="term" value="F:ATP binding"/>
    <property type="evidence" value="ECO:0007669"/>
    <property type="project" value="UniProtKB-UniRule"/>
</dbReference>
<sequence>MDTQTPDQYRAQRLANRAKLAELGYAPYGHAFARTGTLKETREAFAEGKAVAVAGRIQTKRRMGKLMFIHLNDGSDAFQILLKRDVLGEEAYNAAKLLDLGDIIGVKGALFTTQAGEKTVDVAAWELLSKAVRQPPEKWHGLQDQEERYRRRYLDLMSNPESRARFDKRHKILLGIRNYLASKGFVEVETPIMQAQAGGAAAKPFVTHHNALDREMVLRIAPELYLKRLLVGGFDKIFELGKDFRNEGIDRTHNPEFTVLEVYEAYGDRSSMKALIEGMLPYLCDTVLGTRQVPYGPDGKVLNFEPPYREVSQRALIEERMGADWFSLDYETARARAAEAGLELTPEIVDHLTLSHEVYDKLIEKTLFQPTFVTRIPKQYVPLAKACTDDPALVDVFEFVVAGKELCPGYTEQNDPDAQREAFSRQVEEDAEPTDLDFVEALEYGMPPTGGLGMGIDRLVMLLTDTEVIRDVILFPQLKSEA</sequence>
<dbReference type="PANTHER" id="PTHR42918:SF15">
    <property type="entry name" value="LYSINE--TRNA LIGASE, CHLOROPLASTIC_MITOCHONDRIAL"/>
    <property type="match status" value="1"/>
</dbReference>
<keyword evidence="6 8" id="KW-0030">Aminoacyl-tRNA synthetase</keyword>
<feature type="binding site" evidence="8">
    <location>
        <position position="398"/>
    </location>
    <ligand>
        <name>Mg(2+)</name>
        <dbReference type="ChEBI" id="CHEBI:18420"/>
        <label>1</label>
    </ligand>
</feature>
<comment type="subunit">
    <text evidence="8">Homodimer.</text>
</comment>
<keyword evidence="3 8" id="KW-0479">Metal-binding</keyword>
<keyword evidence="8 9" id="KW-0460">Magnesium</keyword>
<feature type="binding site" evidence="8">
    <location>
        <position position="405"/>
    </location>
    <ligand>
        <name>Mg(2+)</name>
        <dbReference type="ChEBI" id="CHEBI:18420"/>
        <label>2</label>
    </ligand>
</feature>
<feature type="binding site" evidence="8">
    <location>
        <position position="405"/>
    </location>
    <ligand>
        <name>Mg(2+)</name>
        <dbReference type="ChEBI" id="CHEBI:18420"/>
        <label>1</label>
    </ligand>
</feature>
<dbReference type="GO" id="GO:0005829">
    <property type="term" value="C:cytosol"/>
    <property type="evidence" value="ECO:0007669"/>
    <property type="project" value="TreeGrafter"/>
</dbReference>
<dbReference type="InterPro" id="IPR006195">
    <property type="entry name" value="aa-tRNA-synth_II"/>
</dbReference>
<dbReference type="PRINTS" id="PR00982">
    <property type="entry name" value="TRNASYNTHLYS"/>
</dbReference>
<evidence type="ECO:0000313" key="12">
    <source>
        <dbReference type="Proteomes" id="UP000886845"/>
    </source>
</evidence>
<dbReference type="NCBIfam" id="NF001756">
    <property type="entry name" value="PRK00484.1"/>
    <property type="match status" value="1"/>
</dbReference>
<dbReference type="HAMAP" id="MF_00252">
    <property type="entry name" value="Lys_tRNA_synth_class2"/>
    <property type="match status" value="1"/>
</dbReference>
<evidence type="ECO:0000256" key="1">
    <source>
        <dbReference type="ARBA" id="ARBA00008226"/>
    </source>
</evidence>
<comment type="subcellular location">
    <subcellularLocation>
        <location evidence="8">Cytoplasm</location>
    </subcellularLocation>
</comment>
<keyword evidence="8" id="KW-0963">Cytoplasm</keyword>
<dbReference type="Proteomes" id="UP000886845">
    <property type="component" value="Unassembled WGS sequence"/>
</dbReference>
<protein>
    <recommendedName>
        <fullName evidence="8">Lysine--tRNA ligase</fullName>
        <ecNumber evidence="8">6.1.1.6</ecNumber>
    </recommendedName>
    <alternativeName>
        <fullName evidence="8">Lysyl-tRNA synthetase</fullName>
        <shortName evidence="8">LysRS</shortName>
    </alternativeName>
</protein>
<dbReference type="CDD" id="cd04322">
    <property type="entry name" value="LysRS_N"/>
    <property type="match status" value="1"/>
</dbReference>
<accession>A0A9D1NMM5</accession>
<evidence type="ECO:0000259" key="10">
    <source>
        <dbReference type="PROSITE" id="PS50862"/>
    </source>
</evidence>
<evidence type="ECO:0000256" key="6">
    <source>
        <dbReference type="ARBA" id="ARBA00023146"/>
    </source>
</evidence>
<dbReference type="InterPro" id="IPR004364">
    <property type="entry name" value="Aa-tRNA-synt_II"/>
</dbReference>
<dbReference type="PANTHER" id="PTHR42918">
    <property type="entry name" value="LYSYL-TRNA SYNTHETASE"/>
    <property type="match status" value="1"/>
</dbReference>
<dbReference type="Gene3D" id="3.30.930.10">
    <property type="entry name" value="Bira Bifunctional Protein, Domain 2"/>
    <property type="match status" value="1"/>
</dbReference>
<comment type="caution">
    <text evidence="11">The sequence shown here is derived from an EMBL/GenBank/DDBJ whole genome shotgun (WGS) entry which is preliminary data.</text>
</comment>
<dbReference type="SUPFAM" id="SSF55681">
    <property type="entry name" value="Class II aaRS and biotin synthetases"/>
    <property type="match status" value="1"/>
</dbReference>
<keyword evidence="5 8" id="KW-0067">ATP-binding</keyword>
<dbReference type="SUPFAM" id="SSF50249">
    <property type="entry name" value="Nucleic acid-binding proteins"/>
    <property type="match status" value="1"/>
</dbReference>
<reference evidence="11" key="1">
    <citation type="submission" date="2020-10" db="EMBL/GenBank/DDBJ databases">
        <authorList>
            <person name="Gilroy R."/>
        </authorList>
    </citation>
    <scope>NUCLEOTIDE SEQUENCE</scope>
    <source>
        <strain evidence="11">35461</strain>
    </source>
</reference>
<dbReference type="GO" id="GO:0000049">
    <property type="term" value="F:tRNA binding"/>
    <property type="evidence" value="ECO:0007669"/>
    <property type="project" value="TreeGrafter"/>
</dbReference>
<dbReference type="PROSITE" id="PS50862">
    <property type="entry name" value="AA_TRNA_LIGASE_II"/>
    <property type="match status" value="1"/>
</dbReference>
<comment type="catalytic activity">
    <reaction evidence="7 8 9">
        <text>tRNA(Lys) + L-lysine + ATP = L-lysyl-tRNA(Lys) + AMP + diphosphate</text>
        <dbReference type="Rhea" id="RHEA:20792"/>
        <dbReference type="Rhea" id="RHEA-COMP:9696"/>
        <dbReference type="Rhea" id="RHEA-COMP:9697"/>
        <dbReference type="ChEBI" id="CHEBI:30616"/>
        <dbReference type="ChEBI" id="CHEBI:32551"/>
        <dbReference type="ChEBI" id="CHEBI:33019"/>
        <dbReference type="ChEBI" id="CHEBI:78442"/>
        <dbReference type="ChEBI" id="CHEBI:78529"/>
        <dbReference type="ChEBI" id="CHEBI:456215"/>
        <dbReference type="EC" id="6.1.1.6"/>
    </reaction>
</comment>
<proteinExistence type="inferred from homology"/>
<keyword evidence="4 8" id="KW-0547">Nucleotide-binding</keyword>
<feature type="domain" description="Aminoacyl-transfer RNA synthetases class-II family profile" evidence="10">
    <location>
        <begin position="176"/>
        <end position="476"/>
    </location>
</feature>
<dbReference type="EMBL" id="DVOR01000054">
    <property type="protein sequence ID" value="HIV08799.1"/>
    <property type="molecule type" value="Genomic_DNA"/>
</dbReference>
<evidence type="ECO:0000256" key="5">
    <source>
        <dbReference type="ARBA" id="ARBA00022840"/>
    </source>
</evidence>
<evidence type="ECO:0000313" key="11">
    <source>
        <dbReference type="EMBL" id="HIV08799.1"/>
    </source>
</evidence>
<dbReference type="Pfam" id="PF01336">
    <property type="entry name" value="tRNA_anti-codon"/>
    <property type="match status" value="1"/>
</dbReference>
<dbReference type="GO" id="GO:0000287">
    <property type="term" value="F:magnesium ion binding"/>
    <property type="evidence" value="ECO:0007669"/>
    <property type="project" value="UniProtKB-UniRule"/>
</dbReference>
<dbReference type="InterPro" id="IPR004365">
    <property type="entry name" value="NA-bd_OB_tRNA"/>
</dbReference>
<dbReference type="GO" id="GO:0006430">
    <property type="term" value="P:lysyl-tRNA aminoacylation"/>
    <property type="evidence" value="ECO:0007669"/>
    <property type="project" value="UniProtKB-UniRule"/>
</dbReference>
<keyword evidence="2 8" id="KW-0436">Ligase</keyword>
<comment type="cofactor">
    <cofactor evidence="8 9">
        <name>Mg(2+)</name>
        <dbReference type="ChEBI" id="CHEBI:18420"/>
    </cofactor>
    <text evidence="8 9">Binds 3 Mg(2+) ions per subunit.</text>
</comment>
<evidence type="ECO:0000256" key="8">
    <source>
        <dbReference type="HAMAP-Rule" id="MF_00252"/>
    </source>
</evidence>
<dbReference type="AlphaFoldDB" id="A0A9D1NMM5"/>
<organism evidence="11 12">
    <name type="scientific">Candidatus Spyradenecus faecavium</name>
    <dbReference type="NCBI Taxonomy" id="2840947"/>
    <lineage>
        <taxon>Bacteria</taxon>
        <taxon>Pseudomonadati</taxon>
        <taxon>Lentisphaerota</taxon>
        <taxon>Lentisphaeria</taxon>
        <taxon>Lentisphaerales</taxon>
        <taxon>Lentisphaeraceae</taxon>
        <taxon>Lentisphaeraceae incertae sedis</taxon>
        <taxon>Candidatus Spyradenecus</taxon>
    </lineage>
</organism>
<evidence type="ECO:0000256" key="9">
    <source>
        <dbReference type="RuleBase" id="RU000336"/>
    </source>
</evidence>
<evidence type="ECO:0000256" key="2">
    <source>
        <dbReference type="ARBA" id="ARBA00022598"/>
    </source>
</evidence>
<dbReference type="Pfam" id="PF00152">
    <property type="entry name" value="tRNA-synt_2"/>
    <property type="match status" value="1"/>
</dbReference>
<dbReference type="Gene3D" id="2.40.50.140">
    <property type="entry name" value="Nucleic acid-binding proteins"/>
    <property type="match status" value="1"/>
</dbReference>
<dbReference type="InterPro" id="IPR002313">
    <property type="entry name" value="Lys-tRNA-ligase_II"/>
</dbReference>
<evidence type="ECO:0000256" key="3">
    <source>
        <dbReference type="ARBA" id="ARBA00022723"/>
    </source>
</evidence>